<feature type="region of interest" description="Disordered" evidence="9">
    <location>
        <begin position="133"/>
        <end position="166"/>
    </location>
</feature>
<dbReference type="InterPro" id="IPR001547">
    <property type="entry name" value="Glyco_hydro_5"/>
</dbReference>
<feature type="chain" id="PRO_5038648366" description="Endoglucanase" evidence="10">
    <location>
        <begin position="29"/>
        <end position="497"/>
    </location>
</feature>
<dbReference type="Gene3D" id="3.20.20.80">
    <property type="entry name" value="Glycosidases"/>
    <property type="match status" value="1"/>
</dbReference>
<evidence type="ECO:0000256" key="5">
    <source>
        <dbReference type="ARBA" id="ARBA00023277"/>
    </source>
</evidence>
<keyword evidence="4 8" id="KW-0136">Cellulose degradation</keyword>
<dbReference type="InterPro" id="IPR008965">
    <property type="entry name" value="CBM2/CBM3_carb-bd_dom_sf"/>
</dbReference>
<dbReference type="PANTHER" id="PTHR34142">
    <property type="entry name" value="ENDO-BETA-1,4-GLUCANASE A"/>
    <property type="match status" value="1"/>
</dbReference>
<dbReference type="SMART" id="SM00637">
    <property type="entry name" value="CBD_II"/>
    <property type="match status" value="1"/>
</dbReference>
<evidence type="ECO:0000313" key="13">
    <source>
        <dbReference type="Proteomes" id="UP000646776"/>
    </source>
</evidence>
<dbReference type="AlphaFoldDB" id="A0A918HD76"/>
<dbReference type="EC" id="3.2.1.4" evidence="8"/>
<organism evidence="12 13">
    <name type="scientific">Streptomyces phaeofaciens</name>
    <dbReference type="NCBI Taxonomy" id="68254"/>
    <lineage>
        <taxon>Bacteria</taxon>
        <taxon>Bacillati</taxon>
        <taxon>Actinomycetota</taxon>
        <taxon>Actinomycetes</taxon>
        <taxon>Kitasatosporales</taxon>
        <taxon>Streptomycetaceae</taxon>
        <taxon>Streptomyces</taxon>
    </lineage>
</organism>
<dbReference type="GO" id="GO:0030247">
    <property type="term" value="F:polysaccharide binding"/>
    <property type="evidence" value="ECO:0007669"/>
    <property type="project" value="UniProtKB-UniRule"/>
</dbReference>
<dbReference type="Gene3D" id="2.60.40.290">
    <property type="match status" value="1"/>
</dbReference>
<feature type="signal peptide" evidence="10">
    <location>
        <begin position="1"/>
        <end position="28"/>
    </location>
</feature>
<dbReference type="GO" id="GO:0008810">
    <property type="term" value="F:cellulase activity"/>
    <property type="evidence" value="ECO:0007669"/>
    <property type="project" value="UniProtKB-EC"/>
</dbReference>
<evidence type="ECO:0000256" key="7">
    <source>
        <dbReference type="ARBA" id="ARBA00023326"/>
    </source>
</evidence>
<evidence type="ECO:0000256" key="1">
    <source>
        <dbReference type="ARBA" id="ARBA00000966"/>
    </source>
</evidence>
<evidence type="ECO:0000256" key="3">
    <source>
        <dbReference type="ARBA" id="ARBA00022801"/>
    </source>
</evidence>
<dbReference type="PROSITE" id="PS00659">
    <property type="entry name" value="GLYCOSYL_HYDROL_F5"/>
    <property type="match status" value="1"/>
</dbReference>
<dbReference type="PANTHER" id="PTHR34142:SF1">
    <property type="entry name" value="GLYCOSIDE HYDROLASE FAMILY 5 DOMAIN-CONTAINING PROTEIN"/>
    <property type="match status" value="1"/>
</dbReference>
<dbReference type="InterPro" id="IPR018087">
    <property type="entry name" value="Glyco_hydro_5_CS"/>
</dbReference>
<feature type="compositionally biased region" description="Pro residues" evidence="9">
    <location>
        <begin position="142"/>
        <end position="154"/>
    </location>
</feature>
<dbReference type="Pfam" id="PF00553">
    <property type="entry name" value="CBM_2"/>
    <property type="match status" value="1"/>
</dbReference>
<comment type="caution">
    <text evidence="12">The sequence shown here is derived from an EMBL/GenBank/DDBJ whole genome shotgun (WGS) entry which is preliminary data.</text>
</comment>
<evidence type="ECO:0000259" key="11">
    <source>
        <dbReference type="PROSITE" id="PS51173"/>
    </source>
</evidence>
<evidence type="ECO:0000256" key="8">
    <source>
        <dbReference type="RuleBase" id="RU361153"/>
    </source>
</evidence>
<reference evidence="12" key="2">
    <citation type="submission" date="2020-09" db="EMBL/GenBank/DDBJ databases">
        <authorList>
            <person name="Sun Q."/>
            <person name="Ohkuma M."/>
        </authorList>
    </citation>
    <scope>NUCLEOTIDE SEQUENCE</scope>
    <source>
        <strain evidence="12">JCM 4125</strain>
    </source>
</reference>
<evidence type="ECO:0000256" key="9">
    <source>
        <dbReference type="SAM" id="MobiDB-lite"/>
    </source>
</evidence>
<keyword evidence="2 10" id="KW-0732">Signal</keyword>
<proteinExistence type="inferred from homology"/>
<protein>
    <recommendedName>
        <fullName evidence="8">Endoglucanase</fullName>
        <ecNumber evidence="8">3.2.1.4</ecNumber>
    </recommendedName>
</protein>
<dbReference type="Proteomes" id="UP000646776">
    <property type="component" value="Unassembled WGS sequence"/>
</dbReference>
<dbReference type="GO" id="GO:0030245">
    <property type="term" value="P:cellulose catabolic process"/>
    <property type="evidence" value="ECO:0007669"/>
    <property type="project" value="UniProtKB-KW"/>
</dbReference>
<dbReference type="InterPro" id="IPR017853">
    <property type="entry name" value="GH"/>
</dbReference>
<accession>A0A918HD76</accession>
<evidence type="ECO:0000256" key="6">
    <source>
        <dbReference type="ARBA" id="ARBA00023295"/>
    </source>
</evidence>
<dbReference type="InterPro" id="IPR012291">
    <property type="entry name" value="CBM2_carb-bd_dom_sf"/>
</dbReference>
<keyword evidence="5 8" id="KW-0119">Carbohydrate metabolism</keyword>
<dbReference type="RefSeq" id="WP_189712008.1">
    <property type="nucleotide sequence ID" value="NZ_BMSA01000008.1"/>
</dbReference>
<keyword evidence="7 8" id="KW-0624">Polysaccharide degradation</keyword>
<comment type="catalytic activity">
    <reaction evidence="1 8">
        <text>Endohydrolysis of (1-&gt;4)-beta-D-glucosidic linkages in cellulose, lichenin and cereal beta-D-glucans.</text>
        <dbReference type="EC" id="3.2.1.4"/>
    </reaction>
</comment>
<gene>
    <name evidence="12" type="ORF">GCM10010226_32880</name>
</gene>
<dbReference type="EMBL" id="BMSA01000008">
    <property type="protein sequence ID" value="GGT53246.1"/>
    <property type="molecule type" value="Genomic_DNA"/>
</dbReference>
<keyword evidence="3 8" id="KW-0378">Hydrolase</keyword>
<keyword evidence="13" id="KW-1185">Reference proteome</keyword>
<dbReference type="SUPFAM" id="SSF51445">
    <property type="entry name" value="(Trans)glycosidases"/>
    <property type="match status" value="1"/>
</dbReference>
<dbReference type="PROSITE" id="PS51173">
    <property type="entry name" value="CBM2"/>
    <property type="match status" value="1"/>
</dbReference>
<evidence type="ECO:0000256" key="10">
    <source>
        <dbReference type="SAM" id="SignalP"/>
    </source>
</evidence>
<dbReference type="InterPro" id="IPR001919">
    <property type="entry name" value="CBD2"/>
</dbReference>
<keyword evidence="6 8" id="KW-0326">Glycosidase</keyword>
<dbReference type="SUPFAM" id="SSF49384">
    <property type="entry name" value="Carbohydrate-binding domain"/>
    <property type="match status" value="1"/>
</dbReference>
<comment type="similarity">
    <text evidence="8">Belongs to the glycosyl hydrolase 5 (cellulase A) family.</text>
</comment>
<feature type="domain" description="CBM2" evidence="11">
    <location>
        <begin position="29"/>
        <end position="138"/>
    </location>
</feature>
<evidence type="ECO:0000256" key="2">
    <source>
        <dbReference type="ARBA" id="ARBA00022729"/>
    </source>
</evidence>
<evidence type="ECO:0000313" key="12">
    <source>
        <dbReference type="EMBL" id="GGT53246.1"/>
    </source>
</evidence>
<evidence type="ECO:0000256" key="4">
    <source>
        <dbReference type="ARBA" id="ARBA00023001"/>
    </source>
</evidence>
<name>A0A918HD76_9ACTN</name>
<sequence length="497" mass="52504">MRHPPRSVLLAVAGLVALGTGATLPVMTAHGATPACTVDYTVTGRWDNGFQAAVTITNNAAPVSGWSLAFDFGDGQKVTQGWSAKWSQSGTTVTASNESWNGSLGTGASVAAGFIASASGANTAPTAFRLNGTTCNVDTQPTPTPTPTAPPTTDPPGGGDEPPALGVSGNRLVDADGRTRRLLGVNRSGGEFMCVQGYGIWDGPVDDAAIAAIADWNANTVRIPLNEECWLGLSNIKPEYAGTHYVDAVKELVARVEAHGMTPVVELHWTWGQYTGNSAGCSDVHASCQKPMPDMQYTPAFWSSVAGTFKDDPAVVFDLFNEPYPDRATATTAQAWQCWRDGGTCPGIGYEVAGMQDLVDAVRATGARNVILAGGLAYSNDLTQWLTHRPTDPAGRLAAAWHVYNFNSCANESCWNSTLAPVAAQVPLVAGEIGENTCAHGFVDQVMRWFDDRELSYLGWTWNTWNCSSGPALISGYDGTPTAFGIGLRDHLRALDG</sequence>
<reference evidence="12" key="1">
    <citation type="journal article" date="2014" name="Int. J. Syst. Evol. Microbiol.">
        <title>Complete genome sequence of Corynebacterium casei LMG S-19264T (=DSM 44701T), isolated from a smear-ripened cheese.</title>
        <authorList>
            <consortium name="US DOE Joint Genome Institute (JGI-PGF)"/>
            <person name="Walter F."/>
            <person name="Albersmeier A."/>
            <person name="Kalinowski J."/>
            <person name="Ruckert C."/>
        </authorList>
    </citation>
    <scope>NUCLEOTIDE SEQUENCE</scope>
    <source>
        <strain evidence="12">JCM 4125</strain>
    </source>
</reference>
<dbReference type="Pfam" id="PF00150">
    <property type="entry name" value="Cellulase"/>
    <property type="match status" value="1"/>
</dbReference>